<keyword evidence="3" id="KW-1185">Reference proteome</keyword>
<organism evidence="2 3">
    <name type="scientific">Aspergillus pseudoviridinutans</name>
    <dbReference type="NCBI Taxonomy" id="1517512"/>
    <lineage>
        <taxon>Eukaryota</taxon>
        <taxon>Fungi</taxon>
        <taxon>Dikarya</taxon>
        <taxon>Ascomycota</taxon>
        <taxon>Pezizomycotina</taxon>
        <taxon>Eurotiomycetes</taxon>
        <taxon>Eurotiomycetidae</taxon>
        <taxon>Eurotiales</taxon>
        <taxon>Aspergillaceae</taxon>
        <taxon>Aspergillus</taxon>
        <taxon>Aspergillus subgen. Fumigati</taxon>
    </lineage>
</organism>
<evidence type="ECO:0000313" key="2">
    <source>
        <dbReference type="EMBL" id="GIJ84959.1"/>
    </source>
</evidence>
<evidence type="ECO:0000256" key="1">
    <source>
        <dbReference type="SAM" id="MobiDB-lite"/>
    </source>
</evidence>
<dbReference type="RefSeq" id="XP_043155706.1">
    <property type="nucleotide sequence ID" value="XM_043299771.1"/>
</dbReference>
<name>A0A9P3BBJ5_9EURO</name>
<evidence type="ECO:0000313" key="3">
    <source>
        <dbReference type="Proteomes" id="UP001043456"/>
    </source>
</evidence>
<sequence>MVTLAAKKAASSPHGKTRPRQPEVARLHFSLMIHQASTKLRTLSRRRSSKQVARISIPLTEKGDRSNRGTDHGHTGPTEGNPGTEQVWPDASAAKTTQRLIIAASARDSYLKQVWDHVRKLNQWAAEAREIINGRNSPSPGQCGSVDV</sequence>
<proteinExistence type="predicted"/>
<dbReference type="EMBL" id="BHVY01000003">
    <property type="protein sequence ID" value="GIJ84959.1"/>
    <property type="molecule type" value="Genomic_DNA"/>
</dbReference>
<gene>
    <name evidence="2" type="ORF">Asppvi_003814</name>
</gene>
<feature type="region of interest" description="Disordered" evidence="1">
    <location>
        <begin position="1"/>
        <end position="23"/>
    </location>
</feature>
<dbReference type="GeneID" id="67002426"/>
<feature type="compositionally biased region" description="Basic and acidic residues" evidence="1">
    <location>
        <begin position="61"/>
        <end position="74"/>
    </location>
</feature>
<protein>
    <submittedName>
        <fullName evidence="2">Uncharacterized protein</fullName>
    </submittedName>
</protein>
<accession>A0A9P3BBJ5</accession>
<dbReference type="Proteomes" id="UP001043456">
    <property type="component" value="Unassembled WGS sequence"/>
</dbReference>
<comment type="caution">
    <text evidence="2">The sequence shown here is derived from an EMBL/GenBank/DDBJ whole genome shotgun (WGS) entry which is preliminary data.</text>
</comment>
<feature type="region of interest" description="Disordered" evidence="1">
    <location>
        <begin position="40"/>
        <end position="92"/>
    </location>
</feature>
<dbReference type="AlphaFoldDB" id="A0A9P3BBJ5"/>
<reference evidence="2 3" key="1">
    <citation type="submission" date="2018-10" db="EMBL/GenBank/DDBJ databases">
        <title>Pan-genome distribution and transcriptional activeness of fungal secondary metabolism genes in Aspergillus section Fumigati.</title>
        <authorList>
            <person name="Takahashi H."/>
            <person name="Umemura M."/>
            <person name="Ninomiya A."/>
            <person name="Kusuya Y."/>
            <person name="Urayama S."/>
            <person name="Shimizu M."/>
            <person name="Watanabe A."/>
            <person name="Kamei K."/>
            <person name="Yaguchi T."/>
            <person name="Hagiwara D."/>
        </authorList>
    </citation>
    <scope>NUCLEOTIDE SEQUENCE [LARGE SCALE GENOMIC DNA]</scope>
    <source>
        <strain evidence="2 3">IFM 55266</strain>
    </source>
</reference>